<keyword evidence="5" id="KW-0479">Metal-binding</keyword>
<name>A0A317CG87_9GAMM</name>
<dbReference type="InterPro" id="IPR009010">
    <property type="entry name" value="Asp_de-COase-like_dom_sf"/>
</dbReference>
<dbReference type="InterPro" id="IPR006656">
    <property type="entry name" value="Mopterin_OxRdtase"/>
</dbReference>
<sequence length="972" mass="110319">MSTVPKFEDPDKQSVKYSTCYMCACRCGIKVTVEDKKIRYIEGNRDHPVNKGVLCAKGNAGIMKQNSPAKLTTPLLRKKGSKRGDGEYEAISMGQALDILTARLRNIRETDPKKLAYFTGRDQMQALTGLWASQFGTINWASHGGFCSVNMAAAGLYTTGFSFWEFGDPDWDLTKYFMMWGVADDHASNPIKIGLEKLKSRGAKFVSINPTRTGYQAIADEWIGITPGTDMQFALSMVHVLLKHEQFDWEFLIRYTNSAYLTVNTPGQKGDGLFLRDDDGNPLVWDMEQEKAVNGKLPDINPALFYEGEANGKPVRSAMVIFADTYLDDKYSPENSAEITGIPADTIERLALEMAHVAFKETIEIEQEWTDYAGRKHDKFIGRPVSMHAMRGVSAHSNGFQACRAIHFVQILLGSVDCPGGHLAKPPFPKPIPPPLKPCKTTKPNTPLTSPPLGFPTCPEDLVIDDDGKPLRIDKAFSWDAPLSNHGLMHMVITNAYNGDPYPIDTLMMFMANMSWNSTMNTSQVRKMLSARDEETGEHKIPFIVVSDAYHSEITNFADLIIPDTTYLERYDTISMLDRPISEPHMAGDAIRQPILETNRDVMSWQEVQIEVGSRLGFPVFTNKDGSRKYKGYEDFVTNWQAAPGIGLLAGWRLDEDGNETHLRGKPNPKQWERYKENGAFMQVPFTPERRYYRHANKDYLEWAKGNGWIGSSDQIVMELYSETLQKFNLAGQGLYDGPMPTEQHHKDRLTKYFTPLPEFYTPLEQTRIDEEEYPFHAINQRPMFMYHSWDSQNAWLRQIISQNFMYINREQAESMGIEDKSWVWVESHNGKIRVQVKHMEGCVKNTVWTWNAIAKQSGAWGLKKGSNEAKDAFLMNHLISELLPKKGDALDNVTNSDPITGQAAWYDLRVKIYPVENGETGAYPQFPDMKKMPGMEESPDILRYNAHEHPVRIHRSMDDVLKRGSVHDKKK</sequence>
<proteinExistence type="inferred from homology"/>
<comment type="subcellular location">
    <subcellularLocation>
        <location evidence="2">Cell envelope</location>
    </subcellularLocation>
</comment>
<dbReference type="Gene3D" id="2.40.40.20">
    <property type="match status" value="1"/>
</dbReference>
<dbReference type="Gene3D" id="3.40.50.740">
    <property type="match status" value="1"/>
</dbReference>
<evidence type="ECO:0000256" key="8">
    <source>
        <dbReference type="ARBA" id="ARBA00023014"/>
    </source>
</evidence>
<evidence type="ECO:0000256" key="2">
    <source>
        <dbReference type="ARBA" id="ARBA00004196"/>
    </source>
</evidence>
<dbReference type="SUPFAM" id="SSF50692">
    <property type="entry name" value="ADC-like"/>
    <property type="match status" value="1"/>
</dbReference>
<accession>A0A317CG87</accession>
<comment type="cofactor">
    <cofactor evidence="1">
        <name>[4Fe-4S] cluster</name>
        <dbReference type="ChEBI" id="CHEBI:49883"/>
    </cofactor>
</comment>
<dbReference type="Gene3D" id="3.40.228.10">
    <property type="entry name" value="Dimethylsulfoxide Reductase, domain 2"/>
    <property type="match status" value="1"/>
</dbReference>
<evidence type="ECO:0000259" key="9">
    <source>
        <dbReference type="PROSITE" id="PS51669"/>
    </source>
</evidence>
<dbReference type="GO" id="GO:0046872">
    <property type="term" value="F:metal ion binding"/>
    <property type="evidence" value="ECO:0007669"/>
    <property type="project" value="UniProtKB-KW"/>
</dbReference>
<comment type="caution">
    <text evidence="10">The sequence shown here is derived from an EMBL/GenBank/DDBJ whole genome shotgun (WGS) entry which is preliminary data.</text>
</comment>
<dbReference type="SUPFAM" id="SSF53706">
    <property type="entry name" value="Formate dehydrogenase/DMSO reductase, domains 1-3"/>
    <property type="match status" value="1"/>
</dbReference>
<evidence type="ECO:0000256" key="7">
    <source>
        <dbReference type="ARBA" id="ARBA00023004"/>
    </source>
</evidence>
<protein>
    <submittedName>
        <fullName evidence="10">Formate dehydrogenase</fullName>
    </submittedName>
</protein>
<keyword evidence="11" id="KW-1185">Reference proteome</keyword>
<dbReference type="Pfam" id="PF04879">
    <property type="entry name" value="Molybdop_Fe4S4"/>
    <property type="match status" value="1"/>
</dbReference>
<dbReference type="OrthoDB" id="9810782at2"/>
<evidence type="ECO:0000313" key="11">
    <source>
        <dbReference type="Proteomes" id="UP000245506"/>
    </source>
</evidence>
<evidence type="ECO:0000256" key="6">
    <source>
        <dbReference type="ARBA" id="ARBA00023002"/>
    </source>
</evidence>
<feature type="domain" description="4Fe-4S Mo/W bis-MGD-type" evidence="9">
    <location>
        <begin position="13"/>
        <end position="69"/>
    </location>
</feature>
<gene>
    <name evidence="10" type="ORF">DKT75_06660</name>
</gene>
<dbReference type="SMART" id="SM00926">
    <property type="entry name" value="Molybdop_Fe4S4"/>
    <property type="match status" value="1"/>
</dbReference>
<dbReference type="RefSeq" id="WP_109822636.1">
    <property type="nucleotide sequence ID" value="NZ_QGKL01000019.1"/>
</dbReference>
<dbReference type="Pfam" id="PF01568">
    <property type="entry name" value="Molydop_binding"/>
    <property type="match status" value="1"/>
</dbReference>
<keyword evidence="6" id="KW-0560">Oxidoreductase</keyword>
<dbReference type="PANTHER" id="PTHR43598:SF5">
    <property type="entry name" value="DMSO REDUCTASE CHAIN A"/>
    <property type="match status" value="1"/>
</dbReference>
<dbReference type="InterPro" id="IPR006657">
    <property type="entry name" value="MoPterin_dinucl-bd_dom"/>
</dbReference>
<comment type="similarity">
    <text evidence="3">Belongs to the prokaryotic molybdopterin-containing oxidoreductase family.</text>
</comment>
<dbReference type="EMBL" id="QGKL01000019">
    <property type="protein sequence ID" value="PWQ97594.1"/>
    <property type="molecule type" value="Genomic_DNA"/>
</dbReference>
<organism evidence="10 11">
    <name type="scientific">Leucothrix arctica</name>
    <dbReference type="NCBI Taxonomy" id="1481894"/>
    <lineage>
        <taxon>Bacteria</taxon>
        <taxon>Pseudomonadati</taxon>
        <taxon>Pseudomonadota</taxon>
        <taxon>Gammaproteobacteria</taxon>
        <taxon>Thiotrichales</taxon>
        <taxon>Thiotrichaceae</taxon>
        <taxon>Leucothrix</taxon>
    </lineage>
</organism>
<dbReference type="GO" id="GO:0030313">
    <property type="term" value="C:cell envelope"/>
    <property type="evidence" value="ECO:0007669"/>
    <property type="project" value="UniProtKB-SubCell"/>
</dbReference>
<dbReference type="PROSITE" id="PS51669">
    <property type="entry name" value="4FE4S_MOW_BIS_MGD"/>
    <property type="match status" value="1"/>
</dbReference>
<dbReference type="InterPro" id="IPR006963">
    <property type="entry name" value="Mopterin_OxRdtase_4Fe-4S_dom"/>
</dbReference>
<dbReference type="Gene3D" id="3.30.200.210">
    <property type="match status" value="1"/>
</dbReference>
<dbReference type="GO" id="GO:0051539">
    <property type="term" value="F:4 iron, 4 sulfur cluster binding"/>
    <property type="evidence" value="ECO:0007669"/>
    <property type="project" value="UniProtKB-KW"/>
</dbReference>
<keyword evidence="4" id="KW-0004">4Fe-4S</keyword>
<keyword evidence="8" id="KW-0411">Iron-sulfur</keyword>
<dbReference type="Pfam" id="PF00384">
    <property type="entry name" value="Molybdopterin"/>
    <property type="match status" value="2"/>
</dbReference>
<evidence type="ECO:0000256" key="4">
    <source>
        <dbReference type="ARBA" id="ARBA00022485"/>
    </source>
</evidence>
<evidence type="ECO:0000256" key="1">
    <source>
        <dbReference type="ARBA" id="ARBA00001966"/>
    </source>
</evidence>
<dbReference type="GO" id="GO:0043546">
    <property type="term" value="F:molybdopterin cofactor binding"/>
    <property type="evidence" value="ECO:0007669"/>
    <property type="project" value="InterPro"/>
</dbReference>
<dbReference type="PANTHER" id="PTHR43598">
    <property type="entry name" value="TUNGSTEN-CONTAINING FORMYLMETHANOFURAN DEHYDROGENASE 2 SUBUNIT B"/>
    <property type="match status" value="1"/>
</dbReference>
<keyword evidence="7" id="KW-0408">Iron</keyword>
<evidence type="ECO:0000256" key="3">
    <source>
        <dbReference type="ARBA" id="ARBA00010312"/>
    </source>
</evidence>
<evidence type="ECO:0000313" key="10">
    <source>
        <dbReference type="EMBL" id="PWQ97594.1"/>
    </source>
</evidence>
<evidence type="ECO:0000256" key="5">
    <source>
        <dbReference type="ARBA" id="ARBA00022723"/>
    </source>
</evidence>
<dbReference type="GO" id="GO:0016491">
    <property type="term" value="F:oxidoreductase activity"/>
    <property type="evidence" value="ECO:0007669"/>
    <property type="project" value="UniProtKB-KW"/>
</dbReference>
<dbReference type="Proteomes" id="UP000245506">
    <property type="component" value="Unassembled WGS sequence"/>
</dbReference>
<reference evidence="10 11" key="1">
    <citation type="submission" date="2018-05" db="EMBL/GenBank/DDBJ databases">
        <title>Leucothrix arctica sp. nov., isolated from Arctic seawater.</title>
        <authorList>
            <person name="Choi A."/>
            <person name="Baek K."/>
        </authorList>
    </citation>
    <scope>NUCLEOTIDE SEQUENCE [LARGE SCALE GENOMIC DNA]</scope>
    <source>
        <strain evidence="10 11">IMCC9719</strain>
    </source>
</reference>
<dbReference type="AlphaFoldDB" id="A0A317CG87"/>